<keyword evidence="2" id="KW-1185">Reference proteome</keyword>
<dbReference type="InParanoid" id="A0A0C3H5F8"/>
<dbReference type="HOGENOM" id="CLU_2705476_0_0_1"/>
<name>A0A0C3H5F8_OIDMZ</name>
<evidence type="ECO:0000313" key="1">
    <source>
        <dbReference type="EMBL" id="KIN03416.1"/>
    </source>
</evidence>
<dbReference type="AlphaFoldDB" id="A0A0C3H5F8"/>
<dbReference type="OrthoDB" id="3558740at2759"/>
<proteinExistence type="predicted"/>
<reference evidence="2" key="2">
    <citation type="submission" date="2015-01" db="EMBL/GenBank/DDBJ databases">
        <title>Evolutionary Origins and Diversification of the Mycorrhizal Mutualists.</title>
        <authorList>
            <consortium name="DOE Joint Genome Institute"/>
            <consortium name="Mycorrhizal Genomics Consortium"/>
            <person name="Kohler A."/>
            <person name="Kuo A."/>
            <person name="Nagy L.G."/>
            <person name="Floudas D."/>
            <person name="Copeland A."/>
            <person name="Barry K.W."/>
            <person name="Cichocki N."/>
            <person name="Veneault-Fourrey C."/>
            <person name="LaButti K."/>
            <person name="Lindquist E.A."/>
            <person name="Lipzen A."/>
            <person name="Lundell T."/>
            <person name="Morin E."/>
            <person name="Murat C."/>
            <person name="Riley R."/>
            <person name="Ohm R."/>
            <person name="Sun H."/>
            <person name="Tunlid A."/>
            <person name="Henrissat B."/>
            <person name="Grigoriev I.V."/>
            <person name="Hibbett D.S."/>
            <person name="Martin F."/>
        </authorList>
    </citation>
    <scope>NUCLEOTIDE SEQUENCE [LARGE SCALE GENOMIC DNA]</scope>
    <source>
        <strain evidence="2">Zn</strain>
    </source>
</reference>
<dbReference type="Proteomes" id="UP000054321">
    <property type="component" value="Unassembled WGS sequence"/>
</dbReference>
<organism evidence="1 2">
    <name type="scientific">Oidiodendron maius (strain Zn)</name>
    <dbReference type="NCBI Taxonomy" id="913774"/>
    <lineage>
        <taxon>Eukaryota</taxon>
        <taxon>Fungi</taxon>
        <taxon>Dikarya</taxon>
        <taxon>Ascomycota</taxon>
        <taxon>Pezizomycotina</taxon>
        <taxon>Leotiomycetes</taxon>
        <taxon>Leotiomycetes incertae sedis</taxon>
        <taxon>Myxotrichaceae</taxon>
        <taxon>Oidiodendron</taxon>
    </lineage>
</organism>
<reference evidence="1 2" key="1">
    <citation type="submission" date="2014-04" db="EMBL/GenBank/DDBJ databases">
        <authorList>
            <consortium name="DOE Joint Genome Institute"/>
            <person name="Kuo A."/>
            <person name="Martino E."/>
            <person name="Perotto S."/>
            <person name="Kohler A."/>
            <person name="Nagy L.G."/>
            <person name="Floudas D."/>
            <person name="Copeland A."/>
            <person name="Barry K.W."/>
            <person name="Cichocki N."/>
            <person name="Veneault-Fourrey C."/>
            <person name="LaButti K."/>
            <person name="Lindquist E.A."/>
            <person name="Lipzen A."/>
            <person name="Lundell T."/>
            <person name="Morin E."/>
            <person name="Murat C."/>
            <person name="Sun H."/>
            <person name="Tunlid A."/>
            <person name="Henrissat B."/>
            <person name="Grigoriev I.V."/>
            <person name="Hibbett D.S."/>
            <person name="Martin F."/>
            <person name="Nordberg H.P."/>
            <person name="Cantor M.N."/>
            <person name="Hua S.X."/>
        </authorList>
    </citation>
    <scope>NUCLEOTIDE SEQUENCE [LARGE SCALE GENOMIC DNA]</scope>
    <source>
        <strain evidence="1 2">Zn</strain>
    </source>
</reference>
<protein>
    <submittedName>
        <fullName evidence="1">Uncharacterized protein</fullName>
    </submittedName>
</protein>
<evidence type="ECO:0000313" key="2">
    <source>
        <dbReference type="Proteomes" id="UP000054321"/>
    </source>
</evidence>
<gene>
    <name evidence="1" type="ORF">OIDMADRAFT_177644</name>
</gene>
<sequence>MKAIIRKQQQRLVEDNKQTAFRVRKRPVTQGKINRYIAEHRTDLTTANYNSNISGDGGPGCMCPLLTNPQVEI</sequence>
<accession>A0A0C3H5F8</accession>
<dbReference type="EMBL" id="KN832873">
    <property type="protein sequence ID" value="KIN03416.1"/>
    <property type="molecule type" value="Genomic_DNA"/>
</dbReference>